<dbReference type="Proteomes" id="UP000298030">
    <property type="component" value="Unassembled WGS sequence"/>
</dbReference>
<name>A0A4Y7TZE2_COPMI</name>
<dbReference type="Pfam" id="PF01124">
    <property type="entry name" value="MAPEG"/>
    <property type="match status" value="1"/>
</dbReference>
<protein>
    <submittedName>
        <fullName evidence="6">Membrane-associated proteins in eicosanoid and glutathione metabolism</fullName>
    </submittedName>
</protein>
<dbReference type="GO" id="GO:0005783">
    <property type="term" value="C:endoplasmic reticulum"/>
    <property type="evidence" value="ECO:0007669"/>
    <property type="project" value="TreeGrafter"/>
</dbReference>
<dbReference type="InterPro" id="IPR001129">
    <property type="entry name" value="Membr-assoc_MAPEG"/>
</dbReference>
<feature type="transmembrane region" description="Helical" evidence="5">
    <location>
        <begin position="79"/>
        <end position="103"/>
    </location>
</feature>
<dbReference type="InterPro" id="IPR050997">
    <property type="entry name" value="MAPEG"/>
</dbReference>
<evidence type="ECO:0000256" key="3">
    <source>
        <dbReference type="ARBA" id="ARBA00022989"/>
    </source>
</evidence>
<dbReference type="GO" id="GO:0004364">
    <property type="term" value="F:glutathione transferase activity"/>
    <property type="evidence" value="ECO:0007669"/>
    <property type="project" value="TreeGrafter"/>
</dbReference>
<gene>
    <name evidence="6" type="ORF">FA13DRAFT_1724891</name>
</gene>
<comment type="caution">
    <text evidence="6">The sequence shown here is derived from an EMBL/GenBank/DDBJ whole genome shotgun (WGS) entry which is preliminary data.</text>
</comment>
<dbReference type="GO" id="GO:0004602">
    <property type="term" value="F:glutathione peroxidase activity"/>
    <property type="evidence" value="ECO:0007669"/>
    <property type="project" value="TreeGrafter"/>
</dbReference>
<dbReference type="PANTHER" id="PTHR10250">
    <property type="entry name" value="MICROSOMAL GLUTATHIONE S-TRANSFERASE"/>
    <property type="match status" value="1"/>
</dbReference>
<dbReference type="OrthoDB" id="410651at2759"/>
<dbReference type="InterPro" id="IPR023352">
    <property type="entry name" value="MAPEG-like_dom_sf"/>
</dbReference>
<dbReference type="EMBL" id="QPFP01000002">
    <property type="protein sequence ID" value="TEB38949.1"/>
    <property type="molecule type" value="Genomic_DNA"/>
</dbReference>
<dbReference type="Gene3D" id="1.20.120.550">
    <property type="entry name" value="Membrane associated eicosanoid/glutathione metabolism-like domain"/>
    <property type="match status" value="1"/>
</dbReference>
<accession>A0A4Y7TZE2</accession>
<evidence type="ECO:0000313" key="6">
    <source>
        <dbReference type="EMBL" id="TEB38949.1"/>
    </source>
</evidence>
<keyword evidence="3 5" id="KW-1133">Transmembrane helix</keyword>
<evidence type="ECO:0000313" key="7">
    <source>
        <dbReference type="Proteomes" id="UP000298030"/>
    </source>
</evidence>
<dbReference type="AlphaFoldDB" id="A0A4Y7TZE2"/>
<evidence type="ECO:0000256" key="4">
    <source>
        <dbReference type="ARBA" id="ARBA00023136"/>
    </source>
</evidence>
<feature type="transmembrane region" description="Helical" evidence="5">
    <location>
        <begin position="124"/>
        <end position="148"/>
    </location>
</feature>
<dbReference type="GO" id="GO:0005635">
    <property type="term" value="C:nuclear envelope"/>
    <property type="evidence" value="ECO:0007669"/>
    <property type="project" value="TreeGrafter"/>
</dbReference>
<evidence type="ECO:0000256" key="1">
    <source>
        <dbReference type="ARBA" id="ARBA00004141"/>
    </source>
</evidence>
<dbReference type="GO" id="GO:0016020">
    <property type="term" value="C:membrane"/>
    <property type="evidence" value="ECO:0007669"/>
    <property type="project" value="UniProtKB-SubCell"/>
</dbReference>
<proteinExistence type="predicted"/>
<keyword evidence="2 5" id="KW-0812">Transmembrane</keyword>
<dbReference type="STRING" id="71717.A0A4Y7TZE2"/>
<keyword evidence="4 5" id="KW-0472">Membrane</keyword>
<evidence type="ECO:0000256" key="5">
    <source>
        <dbReference type="SAM" id="Phobius"/>
    </source>
</evidence>
<reference evidence="6 7" key="1">
    <citation type="journal article" date="2019" name="Nat. Ecol. Evol.">
        <title>Megaphylogeny resolves global patterns of mushroom evolution.</title>
        <authorList>
            <person name="Varga T."/>
            <person name="Krizsan K."/>
            <person name="Foldi C."/>
            <person name="Dima B."/>
            <person name="Sanchez-Garcia M."/>
            <person name="Sanchez-Ramirez S."/>
            <person name="Szollosi G.J."/>
            <person name="Szarkandi J.G."/>
            <person name="Papp V."/>
            <person name="Albert L."/>
            <person name="Andreopoulos W."/>
            <person name="Angelini C."/>
            <person name="Antonin V."/>
            <person name="Barry K.W."/>
            <person name="Bougher N.L."/>
            <person name="Buchanan P."/>
            <person name="Buyck B."/>
            <person name="Bense V."/>
            <person name="Catcheside P."/>
            <person name="Chovatia M."/>
            <person name="Cooper J."/>
            <person name="Damon W."/>
            <person name="Desjardin D."/>
            <person name="Finy P."/>
            <person name="Geml J."/>
            <person name="Haridas S."/>
            <person name="Hughes K."/>
            <person name="Justo A."/>
            <person name="Karasinski D."/>
            <person name="Kautmanova I."/>
            <person name="Kiss B."/>
            <person name="Kocsube S."/>
            <person name="Kotiranta H."/>
            <person name="LaButti K.M."/>
            <person name="Lechner B.E."/>
            <person name="Liimatainen K."/>
            <person name="Lipzen A."/>
            <person name="Lukacs Z."/>
            <person name="Mihaltcheva S."/>
            <person name="Morgado L.N."/>
            <person name="Niskanen T."/>
            <person name="Noordeloos M.E."/>
            <person name="Ohm R.A."/>
            <person name="Ortiz-Santana B."/>
            <person name="Ovrebo C."/>
            <person name="Racz N."/>
            <person name="Riley R."/>
            <person name="Savchenko A."/>
            <person name="Shiryaev A."/>
            <person name="Soop K."/>
            <person name="Spirin V."/>
            <person name="Szebenyi C."/>
            <person name="Tomsovsky M."/>
            <person name="Tulloss R.E."/>
            <person name="Uehling J."/>
            <person name="Grigoriev I.V."/>
            <person name="Vagvolgyi C."/>
            <person name="Papp T."/>
            <person name="Martin F.M."/>
            <person name="Miettinen O."/>
            <person name="Hibbett D.S."/>
            <person name="Nagy L.G."/>
        </authorList>
    </citation>
    <scope>NUCLEOTIDE SEQUENCE [LARGE SCALE GENOMIC DNA]</scope>
    <source>
        <strain evidence="6 7">FP101781</strain>
    </source>
</reference>
<dbReference type="SUPFAM" id="SSF161084">
    <property type="entry name" value="MAPEG domain-like"/>
    <property type="match status" value="1"/>
</dbReference>
<evidence type="ECO:0000256" key="2">
    <source>
        <dbReference type="ARBA" id="ARBA00022692"/>
    </source>
</evidence>
<dbReference type="PANTHER" id="PTHR10250:SF26">
    <property type="entry name" value="GLUTATHIONE S-TRANSFERASE 3, MITOCHONDRIAL"/>
    <property type="match status" value="1"/>
</dbReference>
<organism evidence="6 7">
    <name type="scientific">Coprinellus micaceus</name>
    <name type="common">Glistening ink-cap mushroom</name>
    <name type="synonym">Coprinus micaceus</name>
    <dbReference type="NCBI Taxonomy" id="71717"/>
    <lineage>
        <taxon>Eukaryota</taxon>
        <taxon>Fungi</taxon>
        <taxon>Dikarya</taxon>
        <taxon>Basidiomycota</taxon>
        <taxon>Agaricomycotina</taxon>
        <taxon>Agaricomycetes</taxon>
        <taxon>Agaricomycetidae</taxon>
        <taxon>Agaricales</taxon>
        <taxon>Agaricineae</taxon>
        <taxon>Psathyrellaceae</taxon>
        <taxon>Coprinellus</taxon>
    </lineage>
</organism>
<comment type="subcellular location">
    <subcellularLocation>
        <location evidence="1">Membrane</location>
        <topology evidence="1">Multi-pass membrane protein</topology>
    </subcellularLocation>
</comment>
<sequence>MSLISSLPHGYSCVAAAVLSAVFLQVWQTQIVVAKRKKAGIQYPQVYATAEQEKASYDALIFNCAQRAHQNTLEALNNVYVTTIIAGLKYPIIAASVCGFWVFTRVLYTRGYITGEAKKRITPLHYVGVLGLIGNLLASTFVVGTWAAEEFNLRLF</sequence>
<keyword evidence="7" id="KW-1185">Reference proteome</keyword>